<keyword evidence="3" id="KW-1185">Reference proteome</keyword>
<reference evidence="2 3" key="1">
    <citation type="submission" date="2016-01" db="EMBL/GenBank/DDBJ databases">
        <title>Genome Sequences of Twelve Sporeforming Bacillus Species Isolated from Foods.</title>
        <authorList>
            <person name="Berendsen E.M."/>
            <person name="Wells-Bennik M.H."/>
            <person name="Krawcyk A.O."/>
            <person name="De Jong A."/>
            <person name="Holsappel S."/>
            <person name="Eijlander R.T."/>
            <person name="Kuipers O.P."/>
        </authorList>
    </citation>
    <scope>NUCLEOTIDE SEQUENCE [LARGE SCALE GENOMIC DNA]</scope>
    <source>
        <strain evidence="2 3">B4102</strain>
    </source>
</reference>
<feature type="region of interest" description="Disordered" evidence="1">
    <location>
        <begin position="1"/>
        <end position="45"/>
    </location>
</feature>
<dbReference type="STRING" id="46224.B4102_3194"/>
<organism evidence="2 3">
    <name type="scientific">Heyndrickxia sporothermodurans</name>
    <dbReference type="NCBI Taxonomy" id="46224"/>
    <lineage>
        <taxon>Bacteria</taxon>
        <taxon>Bacillati</taxon>
        <taxon>Bacillota</taxon>
        <taxon>Bacilli</taxon>
        <taxon>Bacillales</taxon>
        <taxon>Bacillaceae</taxon>
        <taxon>Heyndrickxia</taxon>
    </lineage>
</organism>
<dbReference type="EMBL" id="LQYN01000056">
    <property type="protein sequence ID" value="KYD05470.1"/>
    <property type="molecule type" value="Genomic_DNA"/>
</dbReference>
<dbReference type="Proteomes" id="UP000075666">
    <property type="component" value="Unassembled WGS sequence"/>
</dbReference>
<accession>A0A150KZK6</accession>
<feature type="compositionally biased region" description="Basic and acidic residues" evidence="1">
    <location>
        <begin position="18"/>
        <end position="28"/>
    </location>
</feature>
<name>A0A150KZK6_9BACI</name>
<evidence type="ECO:0000313" key="2">
    <source>
        <dbReference type="EMBL" id="KYD05470.1"/>
    </source>
</evidence>
<protein>
    <submittedName>
        <fullName evidence="2">Uncharacterized protein</fullName>
    </submittedName>
</protein>
<gene>
    <name evidence="2" type="ORF">B4102_3194</name>
</gene>
<dbReference type="RefSeq" id="WP_202759728.1">
    <property type="nucleotide sequence ID" value="NZ_JABWUM010000032.1"/>
</dbReference>
<comment type="caution">
    <text evidence="2">The sequence shown here is derived from an EMBL/GenBank/DDBJ whole genome shotgun (WGS) entry which is preliminary data.</text>
</comment>
<dbReference type="PATRIC" id="fig|46224.3.peg.3169"/>
<proteinExistence type="predicted"/>
<evidence type="ECO:0000256" key="1">
    <source>
        <dbReference type="SAM" id="MobiDB-lite"/>
    </source>
</evidence>
<sequence length="71" mass="8167">MERKALDSCGISWTDETPQERSDEEAHRQPRGKQVPVAERNGPFQKTTNFTKTAFKKTYENILIFHSIGDV</sequence>
<evidence type="ECO:0000313" key="3">
    <source>
        <dbReference type="Proteomes" id="UP000075666"/>
    </source>
</evidence>
<dbReference type="AlphaFoldDB" id="A0A150KZK6"/>